<gene>
    <name evidence="2" type="ORF">MRATA1EN1_LOCUS32416</name>
    <name evidence="3" type="ORF">MRATA1EN1_LOCUS527</name>
</gene>
<sequence length="66" mass="6999">MKQPNVSAAITLSEKANSEFARDSTVFISADAPRAHRCTGTAGTPFRQQTGSRRSAPPAPRVLGTK</sequence>
<proteinExistence type="predicted"/>
<evidence type="ECO:0000313" key="3">
    <source>
        <dbReference type="EMBL" id="CAI9151565.1"/>
    </source>
</evidence>
<reference evidence="2 4" key="1">
    <citation type="submission" date="2023-04" db="EMBL/GenBank/DDBJ databases">
        <authorList>
            <consortium name="ELIXIR-Norway"/>
        </authorList>
    </citation>
    <scope>NUCLEOTIDE SEQUENCE [LARGE SCALE GENOMIC DNA]</scope>
</reference>
<name>A0ABN8XRF9_RANTA</name>
<protein>
    <submittedName>
        <fullName evidence="2">Uncharacterized protein</fullName>
    </submittedName>
</protein>
<evidence type="ECO:0000313" key="4">
    <source>
        <dbReference type="Proteomes" id="UP001176941"/>
    </source>
</evidence>
<accession>A0ABN8XRF9</accession>
<organism evidence="2 4">
    <name type="scientific">Rangifer tarandus platyrhynchus</name>
    <name type="common">Svalbard reindeer</name>
    <dbReference type="NCBI Taxonomy" id="3082113"/>
    <lineage>
        <taxon>Eukaryota</taxon>
        <taxon>Metazoa</taxon>
        <taxon>Chordata</taxon>
        <taxon>Craniata</taxon>
        <taxon>Vertebrata</taxon>
        <taxon>Euteleostomi</taxon>
        <taxon>Mammalia</taxon>
        <taxon>Eutheria</taxon>
        <taxon>Laurasiatheria</taxon>
        <taxon>Artiodactyla</taxon>
        <taxon>Ruminantia</taxon>
        <taxon>Pecora</taxon>
        <taxon>Cervidae</taxon>
        <taxon>Odocoileinae</taxon>
        <taxon>Rangifer</taxon>
    </lineage>
</organism>
<evidence type="ECO:0000256" key="1">
    <source>
        <dbReference type="SAM" id="MobiDB-lite"/>
    </source>
</evidence>
<dbReference type="Proteomes" id="UP001176941">
    <property type="component" value="Chromosome 1"/>
</dbReference>
<dbReference type="Proteomes" id="UP001176941">
    <property type="component" value="Unassembled WGS sequence"/>
</dbReference>
<feature type="region of interest" description="Disordered" evidence="1">
    <location>
        <begin position="37"/>
        <end position="66"/>
    </location>
</feature>
<dbReference type="EMBL" id="OX459937">
    <property type="protein sequence ID" value="CAI9151565.1"/>
    <property type="molecule type" value="Genomic_DNA"/>
</dbReference>
<dbReference type="EMBL" id="CATKSN020001025">
    <property type="protein sequence ID" value="CAI9150798.1"/>
    <property type="molecule type" value="Genomic_DNA"/>
</dbReference>
<keyword evidence="4" id="KW-1185">Reference proteome</keyword>
<evidence type="ECO:0000313" key="2">
    <source>
        <dbReference type="EMBL" id="CAI9150798.1"/>
    </source>
</evidence>